<dbReference type="AlphaFoldDB" id="A0AA42CVE2"/>
<keyword evidence="8" id="KW-1185">Reference proteome</keyword>
<evidence type="ECO:0000256" key="2">
    <source>
        <dbReference type="ARBA" id="ARBA00022475"/>
    </source>
</evidence>
<name>A0AA42CVE2_9GAMM</name>
<comment type="caution">
    <text evidence="7">The sequence shown here is derived from an EMBL/GenBank/DDBJ whole genome shotgun (WGS) entry which is preliminary data.</text>
</comment>
<feature type="transmembrane region" description="Helical" evidence="6">
    <location>
        <begin position="59"/>
        <end position="78"/>
    </location>
</feature>
<dbReference type="PANTHER" id="PTHR30086">
    <property type="entry name" value="ARGININE EXPORTER PROTEIN ARGO"/>
    <property type="match status" value="1"/>
</dbReference>
<evidence type="ECO:0000256" key="1">
    <source>
        <dbReference type="ARBA" id="ARBA00004651"/>
    </source>
</evidence>
<proteinExistence type="predicted"/>
<dbReference type="GO" id="GO:0015171">
    <property type="term" value="F:amino acid transmembrane transporter activity"/>
    <property type="evidence" value="ECO:0007669"/>
    <property type="project" value="TreeGrafter"/>
</dbReference>
<gene>
    <name evidence="7" type="ORF">OQ287_13750</name>
</gene>
<evidence type="ECO:0000313" key="7">
    <source>
        <dbReference type="EMBL" id="MCX2525304.1"/>
    </source>
</evidence>
<keyword evidence="3 6" id="KW-0812">Transmembrane</keyword>
<feature type="transmembrane region" description="Helical" evidence="6">
    <location>
        <begin position="130"/>
        <end position="159"/>
    </location>
</feature>
<feature type="transmembrane region" description="Helical" evidence="6">
    <location>
        <begin position="171"/>
        <end position="188"/>
    </location>
</feature>
<dbReference type="EMBL" id="JAPIVE010000004">
    <property type="protein sequence ID" value="MCX2525304.1"/>
    <property type="molecule type" value="Genomic_DNA"/>
</dbReference>
<evidence type="ECO:0000256" key="6">
    <source>
        <dbReference type="SAM" id="Phobius"/>
    </source>
</evidence>
<keyword evidence="5 6" id="KW-0472">Membrane</keyword>
<dbReference type="Proteomes" id="UP001165678">
    <property type="component" value="Unassembled WGS sequence"/>
</dbReference>
<comment type="subcellular location">
    <subcellularLocation>
        <location evidence="1">Cell membrane</location>
        <topology evidence="1">Multi-pass membrane protein</topology>
    </subcellularLocation>
</comment>
<dbReference type="PANTHER" id="PTHR30086:SF20">
    <property type="entry name" value="ARGININE EXPORTER PROTEIN ARGO-RELATED"/>
    <property type="match status" value="1"/>
</dbReference>
<dbReference type="GO" id="GO:0005886">
    <property type="term" value="C:plasma membrane"/>
    <property type="evidence" value="ECO:0007669"/>
    <property type="project" value="UniProtKB-SubCell"/>
</dbReference>
<sequence length="189" mass="20712">MFSVSMSGTPGPNNVMLTASGARFGYRRTLPHILGILAGCMTLFTALAFGAGALFQQFAWLQTGLKWVGAVYLLYLAVQIGTSPPPALDDEDRARPQRFWEAFVFQYVNPKAWVMGMAMIATFMPQTGPLWANALGVALLGELVAFPCISFWAGFGMAISRYLTTPMQWRIFNGVMGLMTAGCVLFIIY</sequence>
<feature type="transmembrane region" description="Helical" evidence="6">
    <location>
        <begin position="99"/>
        <end position="124"/>
    </location>
</feature>
<keyword evidence="4 6" id="KW-1133">Transmembrane helix</keyword>
<evidence type="ECO:0000313" key="8">
    <source>
        <dbReference type="Proteomes" id="UP001165678"/>
    </source>
</evidence>
<evidence type="ECO:0000256" key="4">
    <source>
        <dbReference type="ARBA" id="ARBA00022989"/>
    </source>
</evidence>
<evidence type="ECO:0000256" key="5">
    <source>
        <dbReference type="ARBA" id="ARBA00023136"/>
    </source>
</evidence>
<accession>A0AA42CVE2</accession>
<dbReference type="InterPro" id="IPR001123">
    <property type="entry name" value="LeuE-type"/>
</dbReference>
<keyword evidence="2" id="KW-1003">Cell membrane</keyword>
<reference evidence="7" key="1">
    <citation type="submission" date="2022-11" db="EMBL/GenBank/DDBJ databases">
        <title>Larsenimonas rhizosphaerae sp. nov., isolated from a tidal mudflat.</title>
        <authorList>
            <person name="Lee S.D."/>
            <person name="Kim I.S."/>
        </authorList>
    </citation>
    <scope>NUCLEOTIDE SEQUENCE</scope>
    <source>
        <strain evidence="7">GH2-1</strain>
    </source>
</reference>
<evidence type="ECO:0000256" key="3">
    <source>
        <dbReference type="ARBA" id="ARBA00022692"/>
    </source>
</evidence>
<dbReference type="Pfam" id="PF01810">
    <property type="entry name" value="LysE"/>
    <property type="match status" value="1"/>
</dbReference>
<organism evidence="7 8">
    <name type="scientific">Larsenimonas rhizosphaerae</name>
    <dbReference type="NCBI Taxonomy" id="2944682"/>
    <lineage>
        <taxon>Bacteria</taxon>
        <taxon>Pseudomonadati</taxon>
        <taxon>Pseudomonadota</taxon>
        <taxon>Gammaproteobacteria</taxon>
        <taxon>Oceanospirillales</taxon>
        <taxon>Halomonadaceae</taxon>
        <taxon>Larsenimonas</taxon>
    </lineage>
</organism>
<dbReference type="GO" id="GO:0033228">
    <property type="term" value="P:cysteine export across plasma membrane"/>
    <property type="evidence" value="ECO:0007669"/>
    <property type="project" value="TreeGrafter"/>
</dbReference>
<feature type="transmembrane region" description="Helical" evidence="6">
    <location>
        <begin position="33"/>
        <end position="53"/>
    </location>
</feature>
<protein>
    <submittedName>
        <fullName evidence="7">LysE family translocator</fullName>
    </submittedName>
</protein>